<dbReference type="KEGG" id="pseb:EOK75_08065"/>
<dbReference type="PANTHER" id="PTHR43877">
    <property type="entry name" value="AMINOALKYLPHOSPHONATE N-ACETYLTRANSFERASE-RELATED-RELATED"/>
    <property type="match status" value="1"/>
</dbReference>
<evidence type="ECO:0000259" key="3">
    <source>
        <dbReference type="PROSITE" id="PS51186"/>
    </source>
</evidence>
<evidence type="ECO:0000256" key="1">
    <source>
        <dbReference type="ARBA" id="ARBA00022679"/>
    </source>
</evidence>
<protein>
    <submittedName>
        <fullName evidence="4">GNAT family N-acetyltransferase</fullName>
    </submittedName>
</protein>
<name>A0A4P8EFY6_9RHOB</name>
<evidence type="ECO:0000256" key="2">
    <source>
        <dbReference type="ARBA" id="ARBA00023315"/>
    </source>
</evidence>
<dbReference type="RefSeq" id="WP_137193461.1">
    <property type="nucleotide sequence ID" value="NZ_CP039964.1"/>
</dbReference>
<keyword evidence="5" id="KW-1185">Reference proteome</keyword>
<dbReference type="AlphaFoldDB" id="A0A4P8EFY6"/>
<sequence length="147" mass="15945">MRIFPVTTADIPLLHEALTRLSQDLGDQHLASLSALTAAAPTWRALLAVDHSPIGALLATPLFSTTRGGMGLYISDLWVSEEARGQGVGQRLLAAALQEWDPAFVKLSVYDANLRGQQFYERVGFSAQDETNMILNGVALDRLKGQP</sequence>
<dbReference type="InterPro" id="IPR050832">
    <property type="entry name" value="Bact_Acetyltransf"/>
</dbReference>
<proteinExistence type="predicted"/>
<evidence type="ECO:0000313" key="4">
    <source>
        <dbReference type="EMBL" id="QCO55699.1"/>
    </source>
</evidence>
<dbReference type="InterPro" id="IPR016181">
    <property type="entry name" value="Acyl_CoA_acyltransferase"/>
</dbReference>
<keyword evidence="2" id="KW-0012">Acyltransferase</keyword>
<keyword evidence="1 4" id="KW-0808">Transferase</keyword>
<dbReference type="InterPro" id="IPR000182">
    <property type="entry name" value="GNAT_dom"/>
</dbReference>
<dbReference type="SUPFAM" id="SSF55729">
    <property type="entry name" value="Acyl-CoA N-acyltransferases (Nat)"/>
    <property type="match status" value="1"/>
</dbReference>
<evidence type="ECO:0000313" key="5">
    <source>
        <dbReference type="Proteomes" id="UP000298631"/>
    </source>
</evidence>
<dbReference type="EMBL" id="CP039964">
    <property type="protein sequence ID" value="QCO55699.1"/>
    <property type="molecule type" value="Genomic_DNA"/>
</dbReference>
<gene>
    <name evidence="4" type="ORF">EOK75_08065</name>
</gene>
<dbReference type="Proteomes" id="UP000298631">
    <property type="component" value="Chromosome"/>
</dbReference>
<dbReference type="Gene3D" id="3.40.630.30">
    <property type="match status" value="1"/>
</dbReference>
<dbReference type="CDD" id="cd04301">
    <property type="entry name" value="NAT_SF"/>
    <property type="match status" value="1"/>
</dbReference>
<dbReference type="Pfam" id="PF00583">
    <property type="entry name" value="Acetyltransf_1"/>
    <property type="match status" value="1"/>
</dbReference>
<dbReference type="OrthoDB" id="9805924at2"/>
<feature type="domain" description="N-acetyltransferase" evidence="3">
    <location>
        <begin position="1"/>
        <end position="145"/>
    </location>
</feature>
<organism evidence="4 5">
    <name type="scientific">Pseudorhodobacter turbinis</name>
    <dbReference type="NCBI Taxonomy" id="2500533"/>
    <lineage>
        <taxon>Bacteria</taxon>
        <taxon>Pseudomonadati</taxon>
        <taxon>Pseudomonadota</taxon>
        <taxon>Alphaproteobacteria</taxon>
        <taxon>Rhodobacterales</taxon>
        <taxon>Paracoccaceae</taxon>
        <taxon>Pseudorhodobacter</taxon>
    </lineage>
</organism>
<reference evidence="4 5" key="1">
    <citation type="submission" date="2019-05" db="EMBL/GenBank/DDBJ databases">
        <title>Pseudorhodobacter turbinis sp. nov., isolated from the gut of the Korean turban shell.</title>
        <authorList>
            <person name="Jeong Y.-S."/>
            <person name="Kang W.-R."/>
            <person name="Bae J.-W."/>
        </authorList>
    </citation>
    <scope>NUCLEOTIDE SEQUENCE [LARGE SCALE GENOMIC DNA]</scope>
    <source>
        <strain evidence="4 5">S12M18</strain>
    </source>
</reference>
<accession>A0A4P8EFY6</accession>
<dbReference type="GO" id="GO:0016747">
    <property type="term" value="F:acyltransferase activity, transferring groups other than amino-acyl groups"/>
    <property type="evidence" value="ECO:0007669"/>
    <property type="project" value="InterPro"/>
</dbReference>
<dbReference type="PANTHER" id="PTHR43877:SF2">
    <property type="entry name" value="AMINOALKYLPHOSPHONATE N-ACETYLTRANSFERASE-RELATED"/>
    <property type="match status" value="1"/>
</dbReference>
<dbReference type="PROSITE" id="PS51186">
    <property type="entry name" value="GNAT"/>
    <property type="match status" value="1"/>
</dbReference>